<evidence type="ECO:0000313" key="2">
    <source>
        <dbReference type="EMBL" id="EEV39841.1"/>
    </source>
</evidence>
<dbReference type="RefSeq" id="WP_015509911.1">
    <property type="nucleotide sequence ID" value="NC_020995.1"/>
</dbReference>
<sequence>MSKAKWSGWIGMVLALVFMGVFSLAINQMTVQQFEEIFQRAFPTILNQMTAEAALAQFQTLGAWFGFTLLVLLILVSVATMLVRYRNYRKQSCAIYFLTGAVTLIGSQMIAFPIAFCFFLAAGFCLLHRDDGNKKKTTDAVSKQGGIA</sequence>
<feature type="transmembrane region" description="Helical" evidence="1">
    <location>
        <begin position="6"/>
        <end position="26"/>
    </location>
</feature>
<proteinExistence type="predicted"/>
<keyword evidence="1" id="KW-0812">Transmembrane</keyword>
<dbReference type="HOGENOM" id="CLU_144058_0_0_9"/>
<keyword evidence="1" id="KW-1133">Transmembrane helix</keyword>
<dbReference type="KEGG" id="ecas:ECBG_02110"/>
<gene>
    <name evidence="2" type="ORF">ECBG_02110</name>
</gene>
<dbReference type="eggNOG" id="ENOG5032W7D">
    <property type="taxonomic scope" value="Bacteria"/>
</dbReference>
<keyword evidence="1" id="KW-0472">Membrane</keyword>
<reference evidence="2 3" key="1">
    <citation type="submission" date="2009-02" db="EMBL/GenBank/DDBJ databases">
        <authorList>
            <consortium name="The Broad Institute Genome Sequencing Platform"/>
            <person name="Feldgarden M."/>
            <person name="Young S.K."/>
            <person name="Kodira C.D."/>
            <person name="Zeng Q."/>
            <person name="Koehrsen M."/>
            <person name="Alvarado L."/>
            <person name="Berlin A."/>
            <person name="Borenstein D."/>
            <person name="Chen Z."/>
            <person name="Engels R."/>
            <person name="Freedman E."/>
            <person name="Gellesch M."/>
            <person name="Goldberg J."/>
            <person name="Griggs A."/>
            <person name="Gujja S."/>
            <person name="Heiman D."/>
            <person name="Hepburn T."/>
            <person name="Howarth C."/>
            <person name="Jen D."/>
            <person name="Larson L."/>
            <person name="Lewis B."/>
            <person name="Mehta T."/>
            <person name="Park D."/>
            <person name="Pearson M."/>
            <person name="Roberts A."/>
            <person name="Saif S."/>
            <person name="Shea T."/>
            <person name="Shenoy N."/>
            <person name="Sisk P."/>
            <person name="Stolte C."/>
            <person name="Sykes S."/>
            <person name="Walk T."/>
            <person name="White J."/>
            <person name="Yandava C."/>
            <person name="Gilmore M."/>
            <person name="Manson J."/>
            <person name="Palmer K."/>
            <person name="Carniol K."/>
            <person name="Lander E."/>
            <person name="Nusbaum C."/>
            <person name="Galagan J."/>
            <person name="Birren B."/>
        </authorList>
    </citation>
    <scope>NUCLEOTIDE SEQUENCE [LARGE SCALE GENOMIC DNA]</scope>
    <source>
        <strain evidence="2 3">EC20</strain>
    </source>
</reference>
<feature type="transmembrane region" description="Helical" evidence="1">
    <location>
        <begin position="61"/>
        <end position="82"/>
    </location>
</feature>
<evidence type="ECO:0000313" key="3">
    <source>
        <dbReference type="Proteomes" id="UP000012675"/>
    </source>
</evidence>
<reference evidence="2 3" key="2">
    <citation type="submission" date="2013-03" db="EMBL/GenBank/DDBJ databases">
        <title>The Genome Sequence of Enterococcus casseliflavus EC20 (899205).</title>
        <authorList>
            <consortium name="The Broad Institute Genomics Platform"/>
            <consortium name="The Broad Institute Genome Sequencing Center for Infectious Disease"/>
            <person name="Russ C."/>
            <person name="Feldgarden M."/>
            <person name="Gilmore M."/>
            <person name="Manson J."/>
            <person name="Palmer K."/>
            <person name="Carniol K."/>
            <person name="Walker B."/>
            <person name="Young S.K."/>
            <person name="Zeng Q."/>
            <person name="Gargeya S."/>
            <person name="Fitzgerald M."/>
            <person name="Haas B."/>
            <person name="Abouelleil A."/>
            <person name="Allen A.W."/>
            <person name="Alvarado L."/>
            <person name="Arachchi H.M."/>
            <person name="Berlin A.M."/>
            <person name="Chapman S.B."/>
            <person name="Gainer-Dewar J."/>
            <person name="Goldberg J."/>
            <person name="Griggs A."/>
            <person name="Gujja S."/>
            <person name="Hansen M."/>
            <person name="Howarth C."/>
            <person name="Imamovic A."/>
            <person name="Ireland A."/>
            <person name="Larimer J."/>
            <person name="McCowan C."/>
            <person name="Murphy C."/>
            <person name="Pearson M."/>
            <person name="Poon T.W."/>
            <person name="Priest M."/>
            <person name="Roberts A."/>
            <person name="Saif S."/>
            <person name="Shea T."/>
            <person name="Sisk P."/>
            <person name="Sykes S."/>
            <person name="Wortman J."/>
            <person name="Nusbaum C."/>
            <person name="Birren B."/>
        </authorList>
    </citation>
    <scope>NUCLEOTIDE SEQUENCE [LARGE SCALE GENOMIC DNA]</scope>
    <source>
        <strain evidence="2 3">EC20</strain>
    </source>
</reference>
<organism evidence="2 3">
    <name type="scientific">Enterococcus casseliflavus EC20</name>
    <dbReference type="NCBI Taxonomy" id="565655"/>
    <lineage>
        <taxon>Bacteria</taxon>
        <taxon>Bacillati</taxon>
        <taxon>Bacillota</taxon>
        <taxon>Bacilli</taxon>
        <taxon>Lactobacillales</taxon>
        <taxon>Enterococcaceae</taxon>
        <taxon>Enterococcus</taxon>
    </lineage>
</organism>
<name>C9A525_ENTCA</name>
<dbReference type="Proteomes" id="UP000012675">
    <property type="component" value="Chromosome"/>
</dbReference>
<evidence type="ECO:0008006" key="4">
    <source>
        <dbReference type="Google" id="ProtNLM"/>
    </source>
</evidence>
<dbReference type="GeneID" id="15142476"/>
<evidence type="ECO:0000256" key="1">
    <source>
        <dbReference type="SAM" id="Phobius"/>
    </source>
</evidence>
<dbReference type="AlphaFoldDB" id="C9A525"/>
<feature type="transmembrane region" description="Helical" evidence="1">
    <location>
        <begin position="94"/>
        <end position="127"/>
    </location>
</feature>
<protein>
    <recommendedName>
        <fullName evidence="4">DUF4064 domain-containing protein</fullName>
    </recommendedName>
</protein>
<dbReference type="EMBL" id="CP004856">
    <property type="protein sequence ID" value="EEV39841.1"/>
    <property type="molecule type" value="Genomic_DNA"/>
</dbReference>
<accession>C9A525</accession>
<keyword evidence="3" id="KW-1185">Reference proteome</keyword>